<name>A0A1I6YLU8_9FLAO</name>
<keyword evidence="2" id="KW-0472">Membrane</keyword>
<evidence type="ECO:0000313" key="4">
    <source>
        <dbReference type="Proteomes" id="UP000236454"/>
    </source>
</evidence>
<keyword evidence="2" id="KW-0812">Transmembrane</keyword>
<proteinExistence type="predicted"/>
<gene>
    <name evidence="3" type="ORF">SAMN05216474_1012</name>
</gene>
<reference evidence="3 4" key="1">
    <citation type="submission" date="2016-10" db="EMBL/GenBank/DDBJ databases">
        <authorList>
            <person name="de Groot N.N."/>
        </authorList>
    </citation>
    <scope>NUCLEOTIDE SEQUENCE [LARGE SCALE GENOMIC DNA]</scope>
    <source>
        <strain evidence="3 4">CGMCC 1.7005</strain>
    </source>
</reference>
<feature type="transmembrane region" description="Helical" evidence="2">
    <location>
        <begin position="48"/>
        <end position="68"/>
    </location>
</feature>
<organism evidence="3 4">
    <name type="scientific">Lishizhenia tianjinensis</name>
    <dbReference type="NCBI Taxonomy" id="477690"/>
    <lineage>
        <taxon>Bacteria</taxon>
        <taxon>Pseudomonadati</taxon>
        <taxon>Bacteroidota</taxon>
        <taxon>Flavobacteriia</taxon>
        <taxon>Flavobacteriales</taxon>
        <taxon>Crocinitomicaceae</taxon>
        <taxon>Lishizhenia</taxon>
    </lineage>
</organism>
<sequence>MHFCSVDTLNFIFRLGVVFAIFGFIWWIINAGINLLRGAAPKSQVETYILKLIRYFFLVDVTFMFCIYQEDGLINYPRLVVAGGVLLMYFLGKYQNAEVRNAFVQLQGRLMNRGVGDTFNKRTEGIVILLALAFFVLFVVEPSLSQNPVSNWFYDSILNIEDTPIFGFIFKVVGFFFMVSIILKLVNGIQMLLGVPARNNSGGPQGSNHNSLGNKGEDEFDDYEEVE</sequence>
<feature type="transmembrane region" description="Helical" evidence="2">
    <location>
        <begin position="165"/>
        <end position="186"/>
    </location>
</feature>
<evidence type="ECO:0000313" key="3">
    <source>
        <dbReference type="EMBL" id="SFT51523.1"/>
    </source>
</evidence>
<dbReference type="AlphaFoldDB" id="A0A1I6YLU8"/>
<accession>A0A1I6YLU8</accession>
<evidence type="ECO:0000256" key="1">
    <source>
        <dbReference type="SAM" id="MobiDB-lite"/>
    </source>
</evidence>
<feature type="region of interest" description="Disordered" evidence="1">
    <location>
        <begin position="200"/>
        <end position="227"/>
    </location>
</feature>
<feature type="compositionally biased region" description="Acidic residues" evidence="1">
    <location>
        <begin position="218"/>
        <end position="227"/>
    </location>
</feature>
<keyword evidence="4" id="KW-1185">Reference proteome</keyword>
<protein>
    <submittedName>
        <fullName evidence="3">Uncharacterized protein</fullName>
    </submittedName>
</protein>
<feature type="transmembrane region" description="Helical" evidence="2">
    <location>
        <begin position="12"/>
        <end position="36"/>
    </location>
</feature>
<feature type="transmembrane region" description="Helical" evidence="2">
    <location>
        <begin position="126"/>
        <end position="145"/>
    </location>
</feature>
<dbReference type="EMBL" id="FPAS01000001">
    <property type="protein sequence ID" value="SFT51523.1"/>
    <property type="molecule type" value="Genomic_DNA"/>
</dbReference>
<feature type="compositionally biased region" description="Polar residues" evidence="1">
    <location>
        <begin position="200"/>
        <end position="213"/>
    </location>
</feature>
<feature type="transmembrane region" description="Helical" evidence="2">
    <location>
        <begin position="74"/>
        <end position="91"/>
    </location>
</feature>
<dbReference type="Proteomes" id="UP000236454">
    <property type="component" value="Unassembled WGS sequence"/>
</dbReference>
<evidence type="ECO:0000256" key="2">
    <source>
        <dbReference type="SAM" id="Phobius"/>
    </source>
</evidence>
<dbReference type="STRING" id="477690.SAMN05216474_1012"/>
<keyword evidence="2" id="KW-1133">Transmembrane helix</keyword>